<protein>
    <recommendedName>
        <fullName evidence="5">LysM domain-containing protein</fullName>
    </recommendedName>
</protein>
<dbReference type="AlphaFoldDB" id="G4T6R3"/>
<dbReference type="Gene3D" id="3.10.350.10">
    <property type="entry name" value="LysM domain"/>
    <property type="match status" value="1"/>
</dbReference>
<dbReference type="SMART" id="SM00257">
    <property type="entry name" value="LysM"/>
    <property type="match status" value="1"/>
</dbReference>
<gene>
    <name evidence="6" type="ORF">PIIN_00867</name>
</gene>
<keyword evidence="1" id="KW-0147">Chitin-binding</keyword>
<evidence type="ECO:0000313" key="6">
    <source>
        <dbReference type="EMBL" id="CCA67030.1"/>
    </source>
</evidence>
<evidence type="ECO:0000313" key="7">
    <source>
        <dbReference type="Proteomes" id="UP000007148"/>
    </source>
</evidence>
<feature type="chain" id="PRO_5003468524" description="LysM domain-containing protein" evidence="4">
    <location>
        <begin position="19"/>
        <end position="171"/>
    </location>
</feature>
<dbReference type="InterPro" id="IPR018392">
    <property type="entry name" value="LysM"/>
</dbReference>
<dbReference type="OrthoDB" id="5985073at2759"/>
<evidence type="ECO:0000256" key="3">
    <source>
        <dbReference type="SAM" id="MobiDB-lite"/>
    </source>
</evidence>
<comment type="caution">
    <text evidence="6">The sequence shown here is derived from an EMBL/GenBank/DDBJ whole genome shotgun (WGS) entry which is preliminary data.</text>
</comment>
<dbReference type="STRING" id="1109443.G4T6R3"/>
<evidence type="ECO:0000256" key="1">
    <source>
        <dbReference type="ARBA" id="ARBA00022669"/>
    </source>
</evidence>
<keyword evidence="4" id="KW-0732">Signal</keyword>
<feature type="signal peptide" evidence="4">
    <location>
        <begin position="1"/>
        <end position="18"/>
    </location>
</feature>
<dbReference type="PANTHER" id="PTHR34997">
    <property type="entry name" value="AM15"/>
    <property type="match status" value="1"/>
</dbReference>
<feature type="compositionally biased region" description="Low complexity" evidence="3">
    <location>
        <begin position="151"/>
        <end position="171"/>
    </location>
</feature>
<feature type="domain" description="LysM" evidence="5">
    <location>
        <begin position="33"/>
        <end position="81"/>
    </location>
</feature>
<dbReference type="HOGENOM" id="CLU_1563470_0_0_1"/>
<keyword evidence="2" id="KW-0843">Virulence</keyword>
<dbReference type="InParanoid" id="G4T6R3"/>
<accession>G4T6R3</accession>
<dbReference type="InterPro" id="IPR052210">
    <property type="entry name" value="LysM1-like"/>
</dbReference>
<dbReference type="PANTHER" id="PTHR34997:SF1">
    <property type="entry name" value="PEPTIDOGLYCAN-BINDING LYSIN DOMAIN"/>
    <property type="match status" value="1"/>
</dbReference>
<evidence type="ECO:0000256" key="2">
    <source>
        <dbReference type="ARBA" id="ARBA00023026"/>
    </source>
</evidence>
<dbReference type="Pfam" id="PF01476">
    <property type="entry name" value="LysM"/>
    <property type="match status" value="2"/>
</dbReference>
<keyword evidence="7" id="KW-1185">Reference proteome</keyword>
<dbReference type="PROSITE" id="PS51782">
    <property type="entry name" value="LYSM"/>
    <property type="match status" value="1"/>
</dbReference>
<dbReference type="SUPFAM" id="SSF54106">
    <property type="entry name" value="LysM domain"/>
    <property type="match status" value="1"/>
</dbReference>
<feature type="region of interest" description="Disordered" evidence="3">
    <location>
        <begin position="150"/>
        <end position="171"/>
    </location>
</feature>
<dbReference type="InterPro" id="IPR036779">
    <property type="entry name" value="LysM_dom_sf"/>
</dbReference>
<evidence type="ECO:0000256" key="4">
    <source>
        <dbReference type="SAM" id="SignalP"/>
    </source>
</evidence>
<sequence>MLYSAFFALIASAVIISARPLVGRDNITVMCSGSVLVAEGDTCASIAAANNVTPVAFEAINMVMRTEFSCDSLVTGMRLCIPTAGVTDPGVAPNYVAWCKESPLTEPGQTCQSIADAHGVTLREFYYTQVLMRGSFECDPVPQGTRVCIPGSGASESGSGSSSTSVPTSTA</sequence>
<dbReference type="EMBL" id="CAFZ01000008">
    <property type="protein sequence ID" value="CCA67030.1"/>
    <property type="molecule type" value="Genomic_DNA"/>
</dbReference>
<dbReference type="Proteomes" id="UP000007148">
    <property type="component" value="Unassembled WGS sequence"/>
</dbReference>
<name>G4T6R3_SERID</name>
<reference evidence="6 7" key="1">
    <citation type="journal article" date="2011" name="PLoS Pathog.">
        <title>Endophytic Life Strategies Decoded by Genome and Transcriptome Analyses of the Mutualistic Root Symbiont Piriformospora indica.</title>
        <authorList>
            <person name="Zuccaro A."/>
            <person name="Lahrmann U."/>
            <person name="Guldener U."/>
            <person name="Langen G."/>
            <person name="Pfiffi S."/>
            <person name="Biedenkopf D."/>
            <person name="Wong P."/>
            <person name="Samans B."/>
            <person name="Grimm C."/>
            <person name="Basiewicz M."/>
            <person name="Murat C."/>
            <person name="Martin F."/>
            <person name="Kogel K.H."/>
        </authorList>
    </citation>
    <scope>NUCLEOTIDE SEQUENCE [LARGE SCALE GENOMIC DNA]</scope>
    <source>
        <strain evidence="6 7">DSM 11827</strain>
    </source>
</reference>
<dbReference type="CDD" id="cd00118">
    <property type="entry name" value="LysM"/>
    <property type="match status" value="1"/>
</dbReference>
<organism evidence="6 7">
    <name type="scientific">Serendipita indica (strain DSM 11827)</name>
    <name type="common">Root endophyte fungus</name>
    <name type="synonym">Piriformospora indica</name>
    <dbReference type="NCBI Taxonomy" id="1109443"/>
    <lineage>
        <taxon>Eukaryota</taxon>
        <taxon>Fungi</taxon>
        <taxon>Dikarya</taxon>
        <taxon>Basidiomycota</taxon>
        <taxon>Agaricomycotina</taxon>
        <taxon>Agaricomycetes</taxon>
        <taxon>Sebacinales</taxon>
        <taxon>Serendipitaceae</taxon>
        <taxon>Serendipita</taxon>
    </lineage>
</organism>
<evidence type="ECO:0000259" key="5">
    <source>
        <dbReference type="PROSITE" id="PS51782"/>
    </source>
</evidence>
<dbReference type="SMR" id="G4T6R3"/>
<proteinExistence type="predicted"/>
<dbReference type="GO" id="GO:0008061">
    <property type="term" value="F:chitin binding"/>
    <property type="evidence" value="ECO:0007669"/>
    <property type="project" value="UniProtKB-KW"/>
</dbReference>